<accession>A0A167J183</accession>
<evidence type="ECO:0000256" key="1">
    <source>
        <dbReference type="SAM" id="SignalP"/>
    </source>
</evidence>
<dbReference type="EMBL" id="AZHC01000003">
    <property type="protein sequence ID" value="OAA49676.1"/>
    <property type="molecule type" value="Genomic_DNA"/>
</dbReference>
<sequence>MKFSSASLVVSAATVVVLGVPTPAPAPPGIPSASTARTLLAGLEIATPLSGGGYSRHLFPTWETIQGNCNAREFVLKRDGKDVQTNSACVAQSGTWVSPYDGVSFTNASRLDIDHMVPLKNAWISGASQWTTDERKRLANDITRPQLWAVSAHANRGKSDGSPDEWKPPLKTFWCTYAKSWVQVKSHYELTITDAEKGSLAGMLDSC</sequence>
<gene>
    <name evidence="3" type="ORF">NOR_01599</name>
</gene>
<dbReference type="OMA" id="ASYYCTY"/>
<proteinExistence type="predicted"/>
<evidence type="ECO:0000259" key="2">
    <source>
        <dbReference type="Pfam" id="PF07510"/>
    </source>
</evidence>
<evidence type="ECO:0000313" key="4">
    <source>
        <dbReference type="Proteomes" id="UP000243498"/>
    </source>
</evidence>
<feature type="chain" id="PRO_5007888654" evidence="1">
    <location>
        <begin position="20"/>
        <end position="207"/>
    </location>
</feature>
<dbReference type="STRING" id="1081105.A0A167J183"/>
<keyword evidence="4" id="KW-1185">Reference proteome</keyword>
<organism evidence="3 4">
    <name type="scientific">Metarhizium rileyi (strain RCEF 4871)</name>
    <name type="common">Nomuraea rileyi</name>
    <dbReference type="NCBI Taxonomy" id="1649241"/>
    <lineage>
        <taxon>Eukaryota</taxon>
        <taxon>Fungi</taxon>
        <taxon>Dikarya</taxon>
        <taxon>Ascomycota</taxon>
        <taxon>Pezizomycotina</taxon>
        <taxon>Sordariomycetes</taxon>
        <taxon>Hypocreomycetidae</taxon>
        <taxon>Hypocreales</taxon>
        <taxon>Clavicipitaceae</taxon>
        <taxon>Metarhizium</taxon>
    </lineage>
</organism>
<name>A0A167J183_METRR</name>
<feature type="domain" description="GmrSD restriction endonucleases C-terminal" evidence="2">
    <location>
        <begin position="98"/>
        <end position="201"/>
    </location>
</feature>
<dbReference type="InterPro" id="IPR011089">
    <property type="entry name" value="GmrSD_C"/>
</dbReference>
<dbReference type="OrthoDB" id="3162605at2759"/>
<reference evidence="3 4" key="1">
    <citation type="journal article" date="2016" name="Genome Biol. Evol.">
        <title>Divergent and convergent evolution of fungal pathogenicity.</title>
        <authorList>
            <person name="Shang Y."/>
            <person name="Xiao G."/>
            <person name="Zheng P."/>
            <person name="Cen K."/>
            <person name="Zhan S."/>
            <person name="Wang C."/>
        </authorList>
    </citation>
    <scope>NUCLEOTIDE SEQUENCE [LARGE SCALE GENOMIC DNA]</scope>
    <source>
        <strain evidence="3 4">RCEF 4871</strain>
    </source>
</reference>
<dbReference type="Proteomes" id="UP000243498">
    <property type="component" value="Unassembled WGS sequence"/>
</dbReference>
<protein>
    <submittedName>
        <fullName evidence="3">Secreted protein</fullName>
    </submittedName>
</protein>
<evidence type="ECO:0000313" key="3">
    <source>
        <dbReference type="EMBL" id="OAA49676.1"/>
    </source>
</evidence>
<keyword evidence="1" id="KW-0732">Signal</keyword>
<feature type="signal peptide" evidence="1">
    <location>
        <begin position="1"/>
        <end position="19"/>
    </location>
</feature>
<comment type="caution">
    <text evidence="3">The sequence shown here is derived from an EMBL/GenBank/DDBJ whole genome shotgun (WGS) entry which is preliminary data.</text>
</comment>
<dbReference type="AlphaFoldDB" id="A0A167J183"/>
<dbReference type="Pfam" id="PF07510">
    <property type="entry name" value="GmrSD_C"/>
    <property type="match status" value="1"/>
</dbReference>
<dbReference type="PANTHER" id="PTHR24094">
    <property type="entry name" value="SECRETED PROTEIN"/>
    <property type="match status" value="1"/>
</dbReference>
<dbReference type="PANTHER" id="PTHR24094:SF15">
    <property type="entry name" value="AMP-DEPENDENT SYNTHETASE_LIGASE DOMAIN-CONTAINING PROTEIN-RELATED"/>
    <property type="match status" value="1"/>
</dbReference>